<protein>
    <submittedName>
        <fullName evidence="2">Uncharacterized protein</fullName>
    </submittedName>
</protein>
<feature type="compositionally biased region" description="Acidic residues" evidence="1">
    <location>
        <begin position="145"/>
        <end position="157"/>
    </location>
</feature>
<evidence type="ECO:0000256" key="1">
    <source>
        <dbReference type="SAM" id="MobiDB-lite"/>
    </source>
</evidence>
<feature type="compositionally biased region" description="Acidic residues" evidence="1">
    <location>
        <begin position="61"/>
        <end position="74"/>
    </location>
</feature>
<organism evidence="2 3">
    <name type="scientific">Elysia chlorotica</name>
    <name type="common">Eastern emerald elysia</name>
    <name type="synonym">Sea slug</name>
    <dbReference type="NCBI Taxonomy" id="188477"/>
    <lineage>
        <taxon>Eukaryota</taxon>
        <taxon>Metazoa</taxon>
        <taxon>Spiralia</taxon>
        <taxon>Lophotrochozoa</taxon>
        <taxon>Mollusca</taxon>
        <taxon>Gastropoda</taxon>
        <taxon>Heterobranchia</taxon>
        <taxon>Euthyneura</taxon>
        <taxon>Panpulmonata</taxon>
        <taxon>Sacoglossa</taxon>
        <taxon>Placobranchoidea</taxon>
        <taxon>Plakobranchidae</taxon>
        <taxon>Elysia</taxon>
    </lineage>
</organism>
<feature type="region of interest" description="Disordered" evidence="1">
    <location>
        <begin position="55"/>
        <end position="233"/>
    </location>
</feature>
<dbReference type="Proteomes" id="UP000271974">
    <property type="component" value="Unassembled WGS sequence"/>
</dbReference>
<accession>A0A433TXY8</accession>
<feature type="compositionally biased region" description="Basic residues" evidence="1">
    <location>
        <begin position="182"/>
        <end position="193"/>
    </location>
</feature>
<reference evidence="2 3" key="1">
    <citation type="submission" date="2019-01" db="EMBL/GenBank/DDBJ databases">
        <title>A draft genome assembly of the solar-powered sea slug Elysia chlorotica.</title>
        <authorList>
            <person name="Cai H."/>
            <person name="Li Q."/>
            <person name="Fang X."/>
            <person name="Li J."/>
            <person name="Curtis N.E."/>
            <person name="Altenburger A."/>
            <person name="Shibata T."/>
            <person name="Feng M."/>
            <person name="Maeda T."/>
            <person name="Schwartz J.A."/>
            <person name="Shigenobu S."/>
            <person name="Lundholm N."/>
            <person name="Nishiyama T."/>
            <person name="Yang H."/>
            <person name="Hasebe M."/>
            <person name="Li S."/>
            <person name="Pierce S.K."/>
            <person name="Wang J."/>
        </authorList>
    </citation>
    <scope>NUCLEOTIDE SEQUENCE [LARGE SCALE GENOMIC DNA]</scope>
    <source>
        <strain evidence="2">EC2010</strain>
        <tissue evidence="2">Whole organism of an adult</tissue>
    </source>
</reference>
<keyword evidence="3" id="KW-1185">Reference proteome</keyword>
<feature type="compositionally biased region" description="Acidic residues" evidence="1">
    <location>
        <begin position="211"/>
        <end position="220"/>
    </location>
</feature>
<feature type="compositionally biased region" description="Basic residues" evidence="1">
    <location>
        <begin position="125"/>
        <end position="141"/>
    </location>
</feature>
<proteinExistence type="predicted"/>
<evidence type="ECO:0000313" key="3">
    <source>
        <dbReference type="Proteomes" id="UP000271974"/>
    </source>
</evidence>
<feature type="compositionally biased region" description="Low complexity" evidence="1">
    <location>
        <begin position="102"/>
        <end position="124"/>
    </location>
</feature>
<name>A0A433TXY8_ELYCH</name>
<dbReference type="AlphaFoldDB" id="A0A433TXY8"/>
<dbReference type="EMBL" id="RQTK01000139">
    <property type="protein sequence ID" value="RUS86436.1"/>
    <property type="molecule type" value="Genomic_DNA"/>
</dbReference>
<gene>
    <name evidence="2" type="ORF">EGW08_005814</name>
</gene>
<evidence type="ECO:0000313" key="2">
    <source>
        <dbReference type="EMBL" id="RUS86436.1"/>
    </source>
</evidence>
<comment type="caution">
    <text evidence="2">The sequence shown here is derived from an EMBL/GenBank/DDBJ whole genome shotgun (WGS) entry which is preliminary data.</text>
</comment>
<sequence>MDEYRIDPLLGGLEYQALYSLQARSTDFCRLQLSGLGANGSFELSDVFVPTPRVLSGEDASSGDEEDNSSDEEPIYVPKATKSRSSPQKKPTNKQEPTRKPPGSAKKGVAVKKGTPAKKGPVAKGRGRPSGKVSKKGRKLKVKEESEDEESDVEMEVQAEYTPRKSQSRGGPARTTPSAKKPGPKSKKSKKVSKSTAPRQPRQRSVTPSDNEADDDEEPEYTPQKTKSRGRLSDEYRIDPLLGGLEYQALYSLQARSTDFCRLNPGPSPSQNNDDVMMWNSVLKRPNEDSIPREGLGLALGPTFAFLAFVSSSAREEKMEALSSSVFRRLVGWLSWFNIQQQNYIGYIVDEPQDGRLTILCAATHETGPGVTIILTPTQPVGNATARIRTRDLLRRKPMFYPWTTAAL</sequence>